<keyword evidence="2" id="KW-1185">Reference proteome</keyword>
<accession>A0A8J5JSD0</accession>
<organism evidence="1 2">
    <name type="scientific">Homarus americanus</name>
    <name type="common">American lobster</name>
    <dbReference type="NCBI Taxonomy" id="6706"/>
    <lineage>
        <taxon>Eukaryota</taxon>
        <taxon>Metazoa</taxon>
        <taxon>Ecdysozoa</taxon>
        <taxon>Arthropoda</taxon>
        <taxon>Crustacea</taxon>
        <taxon>Multicrustacea</taxon>
        <taxon>Malacostraca</taxon>
        <taxon>Eumalacostraca</taxon>
        <taxon>Eucarida</taxon>
        <taxon>Decapoda</taxon>
        <taxon>Pleocyemata</taxon>
        <taxon>Astacidea</taxon>
        <taxon>Nephropoidea</taxon>
        <taxon>Nephropidae</taxon>
        <taxon>Homarus</taxon>
    </lineage>
</organism>
<dbReference type="AlphaFoldDB" id="A0A8J5JSD0"/>
<evidence type="ECO:0000313" key="1">
    <source>
        <dbReference type="EMBL" id="KAG7160139.1"/>
    </source>
</evidence>
<dbReference type="Proteomes" id="UP000747542">
    <property type="component" value="Unassembled WGS sequence"/>
</dbReference>
<evidence type="ECO:0000313" key="2">
    <source>
        <dbReference type="Proteomes" id="UP000747542"/>
    </source>
</evidence>
<dbReference type="EMBL" id="JAHLQT010031643">
    <property type="protein sequence ID" value="KAG7160139.1"/>
    <property type="molecule type" value="Genomic_DNA"/>
</dbReference>
<gene>
    <name evidence="1" type="ORF">Hamer_G012680</name>
</gene>
<reference evidence="1" key="1">
    <citation type="journal article" date="2021" name="Sci. Adv.">
        <title>The American lobster genome reveals insights on longevity, neural, and immune adaptations.</title>
        <authorList>
            <person name="Polinski J.M."/>
            <person name="Zimin A.V."/>
            <person name="Clark K.F."/>
            <person name="Kohn A.B."/>
            <person name="Sadowski N."/>
            <person name="Timp W."/>
            <person name="Ptitsyn A."/>
            <person name="Khanna P."/>
            <person name="Romanova D.Y."/>
            <person name="Williams P."/>
            <person name="Greenwood S.J."/>
            <person name="Moroz L.L."/>
            <person name="Walt D.R."/>
            <person name="Bodnar A.G."/>
        </authorList>
    </citation>
    <scope>NUCLEOTIDE SEQUENCE</scope>
    <source>
        <strain evidence="1">GMGI-L3</strain>
    </source>
</reference>
<sequence length="46" mass="5081">MGLPSPTGELQGDCGCSFRLLRREPPPCSRRLRHRAQGIPPHPLSC</sequence>
<proteinExistence type="predicted"/>
<comment type="caution">
    <text evidence="1">The sequence shown here is derived from an EMBL/GenBank/DDBJ whole genome shotgun (WGS) entry which is preliminary data.</text>
</comment>
<name>A0A8J5JSD0_HOMAM</name>
<protein>
    <submittedName>
        <fullName evidence="1">Uncharacterized protein</fullName>
    </submittedName>
</protein>